<evidence type="ECO:0000313" key="1">
    <source>
        <dbReference type="EMBL" id="TWU43938.1"/>
    </source>
</evidence>
<accession>A0A5C6E4U7</accession>
<evidence type="ECO:0000313" key="2">
    <source>
        <dbReference type="Proteomes" id="UP000315471"/>
    </source>
</evidence>
<organism evidence="1 2">
    <name type="scientific">Novipirellula aureliae</name>
    <dbReference type="NCBI Taxonomy" id="2527966"/>
    <lineage>
        <taxon>Bacteria</taxon>
        <taxon>Pseudomonadati</taxon>
        <taxon>Planctomycetota</taxon>
        <taxon>Planctomycetia</taxon>
        <taxon>Pirellulales</taxon>
        <taxon>Pirellulaceae</taxon>
        <taxon>Novipirellula</taxon>
    </lineage>
</organism>
<dbReference type="Proteomes" id="UP000315471">
    <property type="component" value="Unassembled WGS sequence"/>
</dbReference>
<proteinExistence type="predicted"/>
<protein>
    <submittedName>
        <fullName evidence="1">Uncharacterized protein</fullName>
    </submittedName>
</protein>
<dbReference type="AlphaFoldDB" id="A0A5C6E4U7"/>
<sequence length="44" mass="4809">MIWFPAPATLLPSLKLSGDQALGYGFYRPLLAKVLALASAIRYN</sequence>
<keyword evidence="2" id="KW-1185">Reference proteome</keyword>
<gene>
    <name evidence="1" type="ORF">Q31b_14700</name>
</gene>
<reference evidence="1 2" key="1">
    <citation type="submission" date="2019-02" db="EMBL/GenBank/DDBJ databases">
        <title>Deep-cultivation of Planctomycetes and their phenomic and genomic characterization uncovers novel biology.</title>
        <authorList>
            <person name="Wiegand S."/>
            <person name="Jogler M."/>
            <person name="Boedeker C."/>
            <person name="Pinto D."/>
            <person name="Vollmers J."/>
            <person name="Rivas-Marin E."/>
            <person name="Kohn T."/>
            <person name="Peeters S.H."/>
            <person name="Heuer A."/>
            <person name="Rast P."/>
            <person name="Oberbeckmann S."/>
            <person name="Bunk B."/>
            <person name="Jeske O."/>
            <person name="Meyerdierks A."/>
            <person name="Storesund J.E."/>
            <person name="Kallscheuer N."/>
            <person name="Luecker S."/>
            <person name="Lage O.M."/>
            <person name="Pohl T."/>
            <person name="Merkel B.J."/>
            <person name="Hornburger P."/>
            <person name="Mueller R.-W."/>
            <person name="Bruemmer F."/>
            <person name="Labrenz M."/>
            <person name="Spormann A.M."/>
            <person name="Op Den Camp H."/>
            <person name="Overmann J."/>
            <person name="Amann R."/>
            <person name="Jetten M.S.M."/>
            <person name="Mascher T."/>
            <person name="Medema M.H."/>
            <person name="Devos D.P."/>
            <person name="Kaster A.-K."/>
            <person name="Ovreas L."/>
            <person name="Rohde M."/>
            <person name="Galperin M.Y."/>
            <person name="Jogler C."/>
        </authorList>
    </citation>
    <scope>NUCLEOTIDE SEQUENCE [LARGE SCALE GENOMIC DNA]</scope>
    <source>
        <strain evidence="1 2">Q31b</strain>
    </source>
</reference>
<comment type="caution">
    <text evidence="1">The sequence shown here is derived from an EMBL/GenBank/DDBJ whole genome shotgun (WGS) entry which is preliminary data.</text>
</comment>
<dbReference type="EMBL" id="SJPY01000002">
    <property type="protein sequence ID" value="TWU43938.1"/>
    <property type="molecule type" value="Genomic_DNA"/>
</dbReference>
<name>A0A5C6E4U7_9BACT</name>